<protein>
    <recommendedName>
        <fullName evidence="4">Gliding motility protein</fullName>
    </recommendedName>
</protein>
<evidence type="ECO:0008006" key="4">
    <source>
        <dbReference type="Google" id="ProtNLM"/>
    </source>
</evidence>
<evidence type="ECO:0000313" key="2">
    <source>
        <dbReference type="EMBL" id="GAA3496804.1"/>
    </source>
</evidence>
<name>A0ABP6TQJ7_9ACTN</name>
<proteinExistence type="predicted"/>
<sequence>MGVFARLFRKSRAAEETRIDGTRTDAAAAGPKTAQDAAGAGEPTTSADVPKPAGPAVAEAGGDGGGIPKQQSSEAADSGAGEDART</sequence>
<accession>A0ABP6TQJ7</accession>
<comment type="caution">
    <text evidence="2">The sequence shown here is derived from an EMBL/GenBank/DDBJ whole genome shotgun (WGS) entry which is preliminary data.</text>
</comment>
<evidence type="ECO:0000313" key="3">
    <source>
        <dbReference type="Proteomes" id="UP001501455"/>
    </source>
</evidence>
<feature type="region of interest" description="Disordered" evidence="1">
    <location>
        <begin position="1"/>
        <end position="86"/>
    </location>
</feature>
<evidence type="ECO:0000256" key="1">
    <source>
        <dbReference type="SAM" id="MobiDB-lite"/>
    </source>
</evidence>
<feature type="compositionally biased region" description="Basic and acidic residues" evidence="1">
    <location>
        <begin position="12"/>
        <end position="23"/>
    </location>
</feature>
<dbReference type="RefSeq" id="WP_345577038.1">
    <property type="nucleotide sequence ID" value="NZ_BAAAXF010000025.1"/>
</dbReference>
<organism evidence="2 3">
    <name type="scientific">Streptomyces prasinosporus</name>
    <dbReference type="NCBI Taxonomy" id="68256"/>
    <lineage>
        <taxon>Bacteria</taxon>
        <taxon>Bacillati</taxon>
        <taxon>Actinomycetota</taxon>
        <taxon>Actinomycetes</taxon>
        <taxon>Kitasatosporales</taxon>
        <taxon>Streptomycetaceae</taxon>
        <taxon>Streptomyces</taxon>
        <taxon>Streptomyces albogriseolus group</taxon>
    </lineage>
</organism>
<reference evidence="3" key="1">
    <citation type="journal article" date="2019" name="Int. J. Syst. Evol. Microbiol.">
        <title>The Global Catalogue of Microorganisms (GCM) 10K type strain sequencing project: providing services to taxonomists for standard genome sequencing and annotation.</title>
        <authorList>
            <consortium name="The Broad Institute Genomics Platform"/>
            <consortium name="The Broad Institute Genome Sequencing Center for Infectious Disease"/>
            <person name="Wu L."/>
            <person name="Ma J."/>
        </authorList>
    </citation>
    <scope>NUCLEOTIDE SEQUENCE [LARGE SCALE GENOMIC DNA]</scope>
    <source>
        <strain evidence="3">JCM 4816</strain>
    </source>
</reference>
<dbReference type="Proteomes" id="UP001501455">
    <property type="component" value="Unassembled WGS sequence"/>
</dbReference>
<gene>
    <name evidence="2" type="ORF">GCM10019016_039050</name>
</gene>
<dbReference type="EMBL" id="BAAAXF010000025">
    <property type="protein sequence ID" value="GAA3496804.1"/>
    <property type="molecule type" value="Genomic_DNA"/>
</dbReference>
<keyword evidence="3" id="KW-1185">Reference proteome</keyword>